<organism evidence="1">
    <name type="scientific">mine drainage metagenome</name>
    <dbReference type="NCBI Taxonomy" id="410659"/>
    <lineage>
        <taxon>unclassified sequences</taxon>
        <taxon>metagenomes</taxon>
        <taxon>ecological metagenomes</taxon>
    </lineage>
</organism>
<comment type="caution">
    <text evidence="1">The sequence shown here is derived from an EMBL/GenBank/DDBJ whole genome shotgun (WGS) entry which is preliminary data.</text>
</comment>
<name>A0A1J5QYR4_9ZZZZ</name>
<gene>
    <name evidence="1" type="ORF">GALL_331760</name>
</gene>
<evidence type="ECO:0000313" key="1">
    <source>
        <dbReference type="EMBL" id="OIQ84983.1"/>
    </source>
</evidence>
<accession>A0A1J5QYR4</accession>
<reference evidence="1" key="1">
    <citation type="submission" date="2016-10" db="EMBL/GenBank/DDBJ databases">
        <title>Sequence of Gallionella enrichment culture.</title>
        <authorList>
            <person name="Poehlein A."/>
            <person name="Muehling M."/>
            <person name="Daniel R."/>
        </authorList>
    </citation>
    <scope>NUCLEOTIDE SEQUENCE</scope>
</reference>
<dbReference type="EMBL" id="MLJW01000576">
    <property type="protein sequence ID" value="OIQ84983.1"/>
    <property type="molecule type" value="Genomic_DNA"/>
</dbReference>
<sequence length="88" mass="9027">MAKLRVCVTWASVGLGVVSAFCWWRAAVVKVQHAAGAQAQGPYRDGSSAVDGADMAATMRKQSIWNRWAAIAAAGAALAQAISAALPG</sequence>
<dbReference type="AlphaFoldDB" id="A0A1J5QYR4"/>
<proteinExistence type="predicted"/>
<protein>
    <submittedName>
        <fullName evidence="1">Uncharacterized protein</fullName>
    </submittedName>
</protein>